<evidence type="ECO:0000259" key="5">
    <source>
        <dbReference type="PROSITE" id="PS50931"/>
    </source>
</evidence>
<protein>
    <submittedName>
        <fullName evidence="6">LysR family transcriptional regulator, glycine cleavage system transcriptional activator</fullName>
    </submittedName>
</protein>
<name>A0A1I2UL69_9GAMM</name>
<dbReference type="InterPro" id="IPR058163">
    <property type="entry name" value="LysR-type_TF_proteobact-type"/>
</dbReference>
<dbReference type="Proteomes" id="UP000198623">
    <property type="component" value="Unassembled WGS sequence"/>
</dbReference>
<evidence type="ECO:0000313" key="6">
    <source>
        <dbReference type="EMBL" id="SFG77875.1"/>
    </source>
</evidence>
<dbReference type="GO" id="GO:0006351">
    <property type="term" value="P:DNA-templated transcription"/>
    <property type="evidence" value="ECO:0007669"/>
    <property type="project" value="TreeGrafter"/>
</dbReference>
<sequence>MATLLGRLPLKSLNIFRVVARLKSFKKAADELCVTSQAVSLQIRSLEEALSITLFQRFPAGVGLTPAGERLYEYTERSLQLLEQGIREAQACQQRRQFRINASPWFAVHRLLPVLDQFEQLHPEIDIKITTAVGFPDFSDQRLDCAIQWGWGQWPSSAKQLLLKDDKRLVCAPSLLNDIKTLNTSQDLKHHRLLCTQLSVSLWQQLSNTLNLDLLLDQQALVLDSQASQVEATEKGLGVALISDALALQACHQGRLIMPLWKTPVSVLNPALLPGYWLVVGEERQQDTLTLAFKKWLFNTLKGDERFAGF</sequence>
<dbReference type="SUPFAM" id="SSF46785">
    <property type="entry name" value="Winged helix' DNA-binding domain"/>
    <property type="match status" value="1"/>
</dbReference>
<dbReference type="EMBL" id="FOOU01000013">
    <property type="protein sequence ID" value="SFG77875.1"/>
    <property type="molecule type" value="Genomic_DNA"/>
</dbReference>
<accession>A0A1I2UL69</accession>
<dbReference type="OrthoDB" id="6787458at2"/>
<dbReference type="InterPro" id="IPR000847">
    <property type="entry name" value="LysR_HTH_N"/>
</dbReference>
<dbReference type="Gene3D" id="1.10.10.10">
    <property type="entry name" value="Winged helix-like DNA-binding domain superfamily/Winged helix DNA-binding domain"/>
    <property type="match status" value="1"/>
</dbReference>
<evidence type="ECO:0000256" key="2">
    <source>
        <dbReference type="ARBA" id="ARBA00023015"/>
    </source>
</evidence>
<dbReference type="InterPro" id="IPR036390">
    <property type="entry name" value="WH_DNA-bd_sf"/>
</dbReference>
<dbReference type="Pfam" id="PF00126">
    <property type="entry name" value="HTH_1"/>
    <property type="match status" value="1"/>
</dbReference>
<feature type="domain" description="HTH lysR-type" evidence="5">
    <location>
        <begin position="8"/>
        <end position="65"/>
    </location>
</feature>
<dbReference type="PANTHER" id="PTHR30537:SF74">
    <property type="entry name" value="HTH-TYPE TRANSCRIPTIONAL REGULATOR TRPI"/>
    <property type="match status" value="1"/>
</dbReference>
<organism evidence="6 7">
    <name type="scientific">Neptunomonas qingdaonensis</name>
    <dbReference type="NCBI Taxonomy" id="1045558"/>
    <lineage>
        <taxon>Bacteria</taxon>
        <taxon>Pseudomonadati</taxon>
        <taxon>Pseudomonadota</taxon>
        <taxon>Gammaproteobacteria</taxon>
        <taxon>Oceanospirillales</taxon>
        <taxon>Oceanospirillaceae</taxon>
        <taxon>Neptunomonas</taxon>
    </lineage>
</organism>
<proteinExistence type="inferred from homology"/>
<evidence type="ECO:0000256" key="3">
    <source>
        <dbReference type="ARBA" id="ARBA00023125"/>
    </source>
</evidence>
<dbReference type="Pfam" id="PF03466">
    <property type="entry name" value="LysR_substrate"/>
    <property type="match status" value="1"/>
</dbReference>
<gene>
    <name evidence="6" type="ORF">SAMN05216175_11390</name>
</gene>
<keyword evidence="4" id="KW-0804">Transcription</keyword>
<dbReference type="InterPro" id="IPR005119">
    <property type="entry name" value="LysR_subst-bd"/>
</dbReference>
<evidence type="ECO:0000256" key="4">
    <source>
        <dbReference type="ARBA" id="ARBA00023163"/>
    </source>
</evidence>
<dbReference type="PRINTS" id="PR00039">
    <property type="entry name" value="HTHLYSR"/>
</dbReference>
<dbReference type="GO" id="GO:0003700">
    <property type="term" value="F:DNA-binding transcription factor activity"/>
    <property type="evidence" value="ECO:0007669"/>
    <property type="project" value="InterPro"/>
</dbReference>
<keyword evidence="3" id="KW-0238">DNA-binding</keyword>
<dbReference type="PROSITE" id="PS50931">
    <property type="entry name" value="HTH_LYSR"/>
    <property type="match status" value="1"/>
</dbReference>
<dbReference type="AlphaFoldDB" id="A0A1I2UL69"/>
<evidence type="ECO:0000256" key="1">
    <source>
        <dbReference type="ARBA" id="ARBA00009437"/>
    </source>
</evidence>
<reference evidence="7" key="1">
    <citation type="submission" date="2016-10" db="EMBL/GenBank/DDBJ databases">
        <authorList>
            <person name="Varghese N."/>
            <person name="Submissions S."/>
        </authorList>
    </citation>
    <scope>NUCLEOTIDE SEQUENCE [LARGE SCALE GENOMIC DNA]</scope>
    <source>
        <strain evidence="7">CGMCC 1.10971</strain>
    </source>
</reference>
<dbReference type="GO" id="GO:0043565">
    <property type="term" value="F:sequence-specific DNA binding"/>
    <property type="evidence" value="ECO:0007669"/>
    <property type="project" value="TreeGrafter"/>
</dbReference>
<dbReference type="RefSeq" id="WP_090729455.1">
    <property type="nucleotide sequence ID" value="NZ_FOOU01000013.1"/>
</dbReference>
<dbReference type="PANTHER" id="PTHR30537">
    <property type="entry name" value="HTH-TYPE TRANSCRIPTIONAL REGULATOR"/>
    <property type="match status" value="1"/>
</dbReference>
<evidence type="ECO:0000313" key="7">
    <source>
        <dbReference type="Proteomes" id="UP000198623"/>
    </source>
</evidence>
<dbReference type="STRING" id="1045558.SAMN05216175_11390"/>
<dbReference type="SUPFAM" id="SSF53850">
    <property type="entry name" value="Periplasmic binding protein-like II"/>
    <property type="match status" value="1"/>
</dbReference>
<keyword evidence="7" id="KW-1185">Reference proteome</keyword>
<dbReference type="InterPro" id="IPR036388">
    <property type="entry name" value="WH-like_DNA-bd_sf"/>
</dbReference>
<comment type="similarity">
    <text evidence="1">Belongs to the LysR transcriptional regulatory family.</text>
</comment>
<dbReference type="Gene3D" id="3.40.190.10">
    <property type="entry name" value="Periplasmic binding protein-like II"/>
    <property type="match status" value="2"/>
</dbReference>
<keyword evidence="2" id="KW-0805">Transcription regulation</keyword>